<organism evidence="1 2">
    <name type="scientific">Galbibacter pacificus</name>
    <dbReference type="NCBI Taxonomy" id="2996052"/>
    <lineage>
        <taxon>Bacteria</taxon>
        <taxon>Pseudomonadati</taxon>
        <taxon>Bacteroidota</taxon>
        <taxon>Flavobacteriia</taxon>
        <taxon>Flavobacteriales</taxon>
        <taxon>Flavobacteriaceae</taxon>
        <taxon>Galbibacter</taxon>
    </lineage>
</organism>
<dbReference type="EMBL" id="JAPMUA010000005">
    <property type="protein sequence ID" value="MDG3587019.1"/>
    <property type="molecule type" value="Genomic_DNA"/>
</dbReference>
<gene>
    <name evidence="1" type="ORF">OSR52_14180</name>
</gene>
<dbReference type="RefSeq" id="WP_277900715.1">
    <property type="nucleotide sequence ID" value="NZ_JAPMUA010000005.1"/>
</dbReference>
<reference evidence="1" key="1">
    <citation type="submission" date="2022-11" db="EMBL/GenBank/DDBJ databases">
        <title>High-quality draft genome sequence of Galbibacter sp. strain CMA-7.</title>
        <authorList>
            <person name="Wei L."/>
            <person name="Dong C."/>
            <person name="Shao Z."/>
        </authorList>
    </citation>
    <scope>NUCLEOTIDE SEQUENCE</scope>
    <source>
        <strain evidence="1">CMA-7</strain>
    </source>
</reference>
<dbReference type="InterPro" id="IPR023393">
    <property type="entry name" value="START-like_dom_sf"/>
</dbReference>
<dbReference type="SUPFAM" id="SSF55961">
    <property type="entry name" value="Bet v1-like"/>
    <property type="match status" value="1"/>
</dbReference>
<comment type="caution">
    <text evidence="1">The sequence shown here is derived from an EMBL/GenBank/DDBJ whole genome shotgun (WGS) entry which is preliminary data.</text>
</comment>
<dbReference type="CDD" id="cd07814">
    <property type="entry name" value="SRPBCC_CalC_Aha1-like"/>
    <property type="match status" value="1"/>
</dbReference>
<name>A0ABT6FVA2_9FLAO</name>
<accession>A0ABT6FVA2</accession>
<evidence type="ECO:0000313" key="2">
    <source>
        <dbReference type="Proteomes" id="UP001153642"/>
    </source>
</evidence>
<proteinExistence type="predicted"/>
<dbReference type="Proteomes" id="UP001153642">
    <property type="component" value="Unassembled WGS sequence"/>
</dbReference>
<evidence type="ECO:0000313" key="1">
    <source>
        <dbReference type="EMBL" id="MDG3587019.1"/>
    </source>
</evidence>
<protein>
    <submittedName>
        <fullName evidence="1">SRPBCC domain-containing protein</fullName>
    </submittedName>
</protein>
<keyword evidence="2" id="KW-1185">Reference proteome</keyword>
<dbReference type="Gene3D" id="3.30.530.20">
    <property type="match status" value="1"/>
</dbReference>
<sequence>MKKQVYTIKIAVSRKKVWEVLWNNDTYVQWSAAFGEGSRAESNWEEGDKIFFLGKDDDGIVSKIARKIPYEYMSFQHLGEVHKGKEVIGKEESEWCGAHENYRLEPVNGETLLKVDMDITEDYIDYFDKTWPLAMEKIKELSEAD</sequence>